<dbReference type="EMBL" id="JAVRJZ010000008">
    <property type="protein sequence ID" value="KAK2719755.1"/>
    <property type="molecule type" value="Genomic_DNA"/>
</dbReference>
<evidence type="ECO:0008006" key="4">
    <source>
        <dbReference type="Google" id="ProtNLM"/>
    </source>
</evidence>
<organism evidence="2 3">
    <name type="scientific">Artemia franciscana</name>
    <name type="common">Brine shrimp</name>
    <name type="synonym">Artemia sanfranciscana</name>
    <dbReference type="NCBI Taxonomy" id="6661"/>
    <lineage>
        <taxon>Eukaryota</taxon>
        <taxon>Metazoa</taxon>
        <taxon>Ecdysozoa</taxon>
        <taxon>Arthropoda</taxon>
        <taxon>Crustacea</taxon>
        <taxon>Branchiopoda</taxon>
        <taxon>Anostraca</taxon>
        <taxon>Artemiidae</taxon>
        <taxon>Artemia</taxon>
    </lineage>
</organism>
<gene>
    <name evidence="2" type="ORF">QYM36_005284</name>
</gene>
<feature type="region of interest" description="Disordered" evidence="1">
    <location>
        <begin position="579"/>
        <end position="655"/>
    </location>
</feature>
<evidence type="ECO:0000256" key="1">
    <source>
        <dbReference type="SAM" id="MobiDB-lite"/>
    </source>
</evidence>
<proteinExistence type="predicted"/>
<evidence type="ECO:0000313" key="3">
    <source>
        <dbReference type="Proteomes" id="UP001187531"/>
    </source>
</evidence>
<dbReference type="Proteomes" id="UP001187531">
    <property type="component" value="Unassembled WGS sequence"/>
</dbReference>
<name>A0AA88HX43_ARTSF</name>
<feature type="non-terminal residue" evidence="2">
    <location>
        <position position="698"/>
    </location>
</feature>
<dbReference type="PANTHER" id="PTHR47018">
    <property type="entry name" value="CXC DOMAIN-CONTAINING PROTEIN-RELATED"/>
    <property type="match status" value="1"/>
</dbReference>
<evidence type="ECO:0000313" key="2">
    <source>
        <dbReference type="EMBL" id="KAK2719755.1"/>
    </source>
</evidence>
<feature type="compositionally biased region" description="Basic residues" evidence="1">
    <location>
        <begin position="638"/>
        <end position="649"/>
    </location>
</feature>
<dbReference type="PANTHER" id="PTHR47018:SF4">
    <property type="match status" value="1"/>
</dbReference>
<reference evidence="2" key="1">
    <citation type="submission" date="2023-07" db="EMBL/GenBank/DDBJ databases">
        <title>Chromosome-level genome assembly of Artemia franciscana.</title>
        <authorList>
            <person name="Jo E."/>
        </authorList>
    </citation>
    <scope>NUCLEOTIDE SEQUENCE</scope>
    <source>
        <tissue evidence="2">Whole body</tissue>
    </source>
</reference>
<dbReference type="AlphaFoldDB" id="A0AA88HX43"/>
<sequence>TNLESEWVSNEQFGFVESRSTIDPLDKLITIVENDEKSKRYTLSLLFYIKGAFDIAWYPGISYKLVEKGYDLSLIKIRPRLMSSYVLLKAIPLSYVVSYGIRASRMPHSVSFERIIDGTGIANTLQSNRAVYHSACVNKFDNRQVSRELEKQSEAIYDNNALDSRCRTPRGKHCNVFTTCLFCDKVDDCDRLHDVETDIGGLIKERALLLNDDKLLVKLTNTDLVATEAKCHKICHTKSYNRLRKTKKDNFIAKTDQNSKLHRVSAQSIAFASVLAVIEDSRDNDEEIIMFKLSDLSAIYNARLNSFGIEGSVNVSKLKTRLLHNIPGLTSVKRGRNVARILRDKMFQNCAFTGSFEDSSQHSACPSTLLALIHLLVDGPPHQGSQGSEITSQAAKTITQLLVYNAVSRMRPINRDTGEVVNARQRKNQETPTAVYVALLIHAHTRQKKLIEKVHSLGNEEQTERFVQQRIQYAQKFNGQTNSAQIWYGKIMAELGIEGLKWEQLKTKDILAALRCHPRFYAEKYCHETYKFNVIKPARHAATTKMVKVEGTAVDLRRPIKEKRVVSPEQGMELLVYTPNMSGNEPKLLDPEAGPCTSSKNSGGKAPPSPPRYASMPSSSTSSEGLRESPGPSASNKNARKKNLPRKKTPTFQDQLLSEFRQSNKVFKTACEAYQTNSSAMHGLLERLIQTSEKKADQ</sequence>
<keyword evidence="3" id="KW-1185">Reference proteome</keyword>
<comment type="caution">
    <text evidence="2">The sequence shown here is derived from an EMBL/GenBank/DDBJ whole genome shotgun (WGS) entry which is preliminary data.</text>
</comment>
<accession>A0AA88HX43</accession>
<protein>
    <recommendedName>
        <fullName evidence="4">Reverse transcriptase domain-containing protein</fullName>
    </recommendedName>
</protein>